<dbReference type="Pfam" id="PF01547">
    <property type="entry name" value="SBP_bac_1"/>
    <property type="match status" value="1"/>
</dbReference>
<evidence type="ECO:0000256" key="6">
    <source>
        <dbReference type="SAM" id="Coils"/>
    </source>
</evidence>
<keyword evidence="6" id="KW-0175">Coiled coil</keyword>
<dbReference type="InterPro" id="IPR050490">
    <property type="entry name" value="Bact_solute-bd_prot1"/>
</dbReference>
<dbReference type="CDD" id="cd13585">
    <property type="entry name" value="PBP2_TMBP_like"/>
    <property type="match status" value="1"/>
</dbReference>
<keyword evidence="4" id="KW-0564">Palmitate</keyword>
<dbReference type="InterPro" id="IPR006059">
    <property type="entry name" value="SBP"/>
</dbReference>
<dbReference type="PROSITE" id="PS51257">
    <property type="entry name" value="PROKAR_LIPOPROTEIN"/>
    <property type="match status" value="1"/>
</dbReference>
<dbReference type="Gene3D" id="3.40.190.10">
    <property type="entry name" value="Periplasmic binding protein-like II"/>
    <property type="match status" value="1"/>
</dbReference>
<evidence type="ECO:0000256" key="2">
    <source>
        <dbReference type="ARBA" id="ARBA00022729"/>
    </source>
</evidence>
<proteinExistence type="predicted"/>
<feature type="signal peptide" evidence="7">
    <location>
        <begin position="1"/>
        <end position="25"/>
    </location>
</feature>
<evidence type="ECO:0000256" key="7">
    <source>
        <dbReference type="SAM" id="SignalP"/>
    </source>
</evidence>
<evidence type="ECO:0000256" key="4">
    <source>
        <dbReference type="ARBA" id="ARBA00023139"/>
    </source>
</evidence>
<evidence type="ECO:0000256" key="3">
    <source>
        <dbReference type="ARBA" id="ARBA00023136"/>
    </source>
</evidence>
<feature type="coiled-coil region" evidence="6">
    <location>
        <begin position="388"/>
        <end position="415"/>
    </location>
</feature>
<accession>A0A5C8UNS3</accession>
<keyword evidence="9" id="KW-1185">Reference proteome</keyword>
<sequence length="415" mass="43780">MNRKLMVALGLAGVFALAVTGCASAAPKASGPVTITYSNFISNAGNEKNLDKIVAAFEKKNPNITVTVKTLPYDSYGTALQTDLAAGTPADVFDINGPSSYGPLQANGVLAELKAVPSAKYNKALLDSYATDGKQYALPTSFSDVVLYYNKDLFDKAGLKYPTSSWTWKDETAAAQKLTNKAAGVWGDHQPVTYNEYYKALVQNGASFLSKNGKKAAFNTPAGIEAAKWLVGKSGTTMPTVADGQGTADFDTNLFKAGKLAMLHTGIWVFGSFADTPANWDIAVEPGNTTTASAVFSNGIGVSATSKHPAEAQKWAEFMSSSDEEVSVRLDAGWELPTISDTAKLNSYLTKGKPANRQAVFDAAKKIAPAPSIGDNQSAMQDAITGELVEAQAGRESVEQALTNAEKKINTLLAG</sequence>
<evidence type="ECO:0000313" key="8">
    <source>
        <dbReference type="EMBL" id="TXN29177.1"/>
    </source>
</evidence>
<comment type="caution">
    <text evidence="8">The sequence shown here is derived from an EMBL/GenBank/DDBJ whole genome shotgun (WGS) entry which is preliminary data.</text>
</comment>
<dbReference type="EMBL" id="VRMG01000009">
    <property type="protein sequence ID" value="TXN29177.1"/>
    <property type="molecule type" value="Genomic_DNA"/>
</dbReference>
<keyword evidence="5" id="KW-0449">Lipoprotein</keyword>
<organism evidence="8 9">
    <name type="scientific">Lacisediminihabitans profunda</name>
    <dbReference type="NCBI Taxonomy" id="2594790"/>
    <lineage>
        <taxon>Bacteria</taxon>
        <taxon>Bacillati</taxon>
        <taxon>Actinomycetota</taxon>
        <taxon>Actinomycetes</taxon>
        <taxon>Micrococcales</taxon>
        <taxon>Microbacteriaceae</taxon>
        <taxon>Lacisediminihabitans</taxon>
    </lineage>
</organism>
<keyword evidence="1" id="KW-1003">Cell membrane</keyword>
<name>A0A5C8UNS3_9MICO</name>
<protein>
    <submittedName>
        <fullName evidence="8">Sugar ABC transporter substrate-binding protein</fullName>
    </submittedName>
</protein>
<dbReference type="PANTHER" id="PTHR43649">
    <property type="entry name" value="ARABINOSE-BINDING PROTEIN-RELATED"/>
    <property type="match status" value="1"/>
</dbReference>
<feature type="chain" id="PRO_5022920594" evidence="7">
    <location>
        <begin position="26"/>
        <end position="415"/>
    </location>
</feature>
<dbReference type="RefSeq" id="WP_147784197.1">
    <property type="nucleotide sequence ID" value="NZ_VRMG01000009.1"/>
</dbReference>
<dbReference type="Proteomes" id="UP000321379">
    <property type="component" value="Unassembled WGS sequence"/>
</dbReference>
<gene>
    <name evidence="8" type="ORF">FVP33_13405</name>
</gene>
<dbReference type="PANTHER" id="PTHR43649:SF33">
    <property type="entry name" value="POLYGALACTURONAN_RHAMNOGALACTURONAN-BINDING PROTEIN YTCQ"/>
    <property type="match status" value="1"/>
</dbReference>
<evidence type="ECO:0000256" key="5">
    <source>
        <dbReference type="ARBA" id="ARBA00023288"/>
    </source>
</evidence>
<keyword evidence="2 7" id="KW-0732">Signal</keyword>
<evidence type="ECO:0000256" key="1">
    <source>
        <dbReference type="ARBA" id="ARBA00022475"/>
    </source>
</evidence>
<keyword evidence="3" id="KW-0472">Membrane</keyword>
<reference evidence="8 9" key="1">
    <citation type="submission" date="2019-08" db="EMBL/GenBank/DDBJ databases">
        <title>Bacterial whole genome sequence for Glaciihabitans sp. CHu50b-6-2.</title>
        <authorList>
            <person name="Jin L."/>
        </authorList>
    </citation>
    <scope>NUCLEOTIDE SEQUENCE [LARGE SCALE GENOMIC DNA]</scope>
    <source>
        <strain evidence="8 9">CHu50b-6-2</strain>
    </source>
</reference>
<evidence type="ECO:0000313" key="9">
    <source>
        <dbReference type="Proteomes" id="UP000321379"/>
    </source>
</evidence>
<dbReference type="SUPFAM" id="SSF53850">
    <property type="entry name" value="Periplasmic binding protein-like II"/>
    <property type="match status" value="1"/>
</dbReference>
<dbReference type="AlphaFoldDB" id="A0A5C8UNS3"/>